<keyword evidence="3" id="KW-1185">Reference proteome</keyword>
<proteinExistence type="predicted"/>
<dbReference type="EMBL" id="ML179051">
    <property type="protein sequence ID" value="THV05163.1"/>
    <property type="molecule type" value="Genomic_DNA"/>
</dbReference>
<dbReference type="OrthoDB" id="10036721at2759"/>
<protein>
    <submittedName>
        <fullName evidence="2">Uncharacterized protein</fullName>
    </submittedName>
</protein>
<accession>A0A4S8MQ55</accession>
<gene>
    <name evidence="2" type="ORF">K435DRAFT_961542</name>
</gene>
<evidence type="ECO:0000256" key="1">
    <source>
        <dbReference type="SAM" id="Phobius"/>
    </source>
</evidence>
<organism evidence="2 3">
    <name type="scientific">Dendrothele bispora (strain CBS 962.96)</name>
    <dbReference type="NCBI Taxonomy" id="1314807"/>
    <lineage>
        <taxon>Eukaryota</taxon>
        <taxon>Fungi</taxon>
        <taxon>Dikarya</taxon>
        <taxon>Basidiomycota</taxon>
        <taxon>Agaricomycotina</taxon>
        <taxon>Agaricomycetes</taxon>
        <taxon>Agaricomycetidae</taxon>
        <taxon>Agaricales</taxon>
        <taxon>Agaricales incertae sedis</taxon>
        <taxon>Dendrothele</taxon>
    </lineage>
</organism>
<keyword evidence="1" id="KW-1133">Transmembrane helix</keyword>
<name>A0A4S8MQ55_DENBC</name>
<dbReference type="AlphaFoldDB" id="A0A4S8MQ55"/>
<keyword evidence="1" id="KW-0812">Transmembrane</keyword>
<evidence type="ECO:0000313" key="3">
    <source>
        <dbReference type="Proteomes" id="UP000297245"/>
    </source>
</evidence>
<keyword evidence="1" id="KW-0472">Membrane</keyword>
<reference evidence="2 3" key="1">
    <citation type="journal article" date="2019" name="Nat. Ecol. Evol.">
        <title>Megaphylogeny resolves global patterns of mushroom evolution.</title>
        <authorList>
            <person name="Varga T."/>
            <person name="Krizsan K."/>
            <person name="Foldi C."/>
            <person name="Dima B."/>
            <person name="Sanchez-Garcia M."/>
            <person name="Sanchez-Ramirez S."/>
            <person name="Szollosi G.J."/>
            <person name="Szarkandi J.G."/>
            <person name="Papp V."/>
            <person name="Albert L."/>
            <person name="Andreopoulos W."/>
            <person name="Angelini C."/>
            <person name="Antonin V."/>
            <person name="Barry K.W."/>
            <person name="Bougher N.L."/>
            <person name="Buchanan P."/>
            <person name="Buyck B."/>
            <person name="Bense V."/>
            <person name="Catcheside P."/>
            <person name="Chovatia M."/>
            <person name="Cooper J."/>
            <person name="Damon W."/>
            <person name="Desjardin D."/>
            <person name="Finy P."/>
            <person name="Geml J."/>
            <person name="Haridas S."/>
            <person name="Hughes K."/>
            <person name="Justo A."/>
            <person name="Karasinski D."/>
            <person name="Kautmanova I."/>
            <person name="Kiss B."/>
            <person name="Kocsube S."/>
            <person name="Kotiranta H."/>
            <person name="LaButti K.M."/>
            <person name="Lechner B.E."/>
            <person name="Liimatainen K."/>
            <person name="Lipzen A."/>
            <person name="Lukacs Z."/>
            <person name="Mihaltcheva S."/>
            <person name="Morgado L.N."/>
            <person name="Niskanen T."/>
            <person name="Noordeloos M.E."/>
            <person name="Ohm R.A."/>
            <person name="Ortiz-Santana B."/>
            <person name="Ovrebo C."/>
            <person name="Racz N."/>
            <person name="Riley R."/>
            <person name="Savchenko A."/>
            <person name="Shiryaev A."/>
            <person name="Soop K."/>
            <person name="Spirin V."/>
            <person name="Szebenyi C."/>
            <person name="Tomsovsky M."/>
            <person name="Tulloss R.E."/>
            <person name="Uehling J."/>
            <person name="Grigoriev I.V."/>
            <person name="Vagvolgyi C."/>
            <person name="Papp T."/>
            <person name="Martin F.M."/>
            <person name="Miettinen O."/>
            <person name="Hibbett D.S."/>
            <person name="Nagy L.G."/>
        </authorList>
    </citation>
    <scope>NUCLEOTIDE SEQUENCE [LARGE SCALE GENOMIC DNA]</scope>
    <source>
        <strain evidence="2 3">CBS 962.96</strain>
    </source>
</reference>
<evidence type="ECO:0000313" key="2">
    <source>
        <dbReference type="EMBL" id="THV05163.1"/>
    </source>
</evidence>
<sequence>MPSCLDDFSMAQVKLSDDLEVSSSEVILNEVMAAVIFLSLFISTVWGLAPSGPWDQFNFAPASRVVTPQSVFQVVGSVDGAQELVSGQDGQATLSGDGSYVVLDFGKEVGGRVSLTVDQASSDSALSLSFTESSQFINPKLSDDSCISTPTLDGDATGRIQIHDHRV</sequence>
<dbReference type="Proteomes" id="UP000297245">
    <property type="component" value="Unassembled WGS sequence"/>
</dbReference>
<feature type="transmembrane region" description="Helical" evidence="1">
    <location>
        <begin position="31"/>
        <end position="49"/>
    </location>
</feature>